<accession>A0ABU1FV84</accession>
<feature type="domain" description="HTH luxR-type" evidence="4">
    <location>
        <begin position="294"/>
        <end position="359"/>
    </location>
</feature>
<dbReference type="Proteomes" id="UP001260872">
    <property type="component" value="Unassembled WGS sequence"/>
</dbReference>
<dbReference type="InterPro" id="IPR036388">
    <property type="entry name" value="WH-like_DNA-bd_sf"/>
</dbReference>
<dbReference type="SMART" id="SM00421">
    <property type="entry name" value="HTH_LUXR"/>
    <property type="match status" value="1"/>
</dbReference>
<keyword evidence="1" id="KW-0805">Transcription regulation</keyword>
<gene>
    <name evidence="5" type="ORF">RH857_10635</name>
</gene>
<evidence type="ECO:0000256" key="3">
    <source>
        <dbReference type="ARBA" id="ARBA00023163"/>
    </source>
</evidence>
<evidence type="ECO:0000256" key="1">
    <source>
        <dbReference type="ARBA" id="ARBA00023015"/>
    </source>
</evidence>
<evidence type="ECO:0000313" key="5">
    <source>
        <dbReference type="EMBL" id="MDR5712580.1"/>
    </source>
</evidence>
<dbReference type="SUPFAM" id="SSF46894">
    <property type="entry name" value="C-terminal effector domain of the bipartite response regulators"/>
    <property type="match status" value="1"/>
</dbReference>
<dbReference type="PROSITE" id="PS50043">
    <property type="entry name" value="HTH_LUXR_2"/>
    <property type="match status" value="1"/>
</dbReference>
<protein>
    <submittedName>
        <fullName evidence="5">Helix-turn-helix transcriptional regulator</fullName>
    </submittedName>
</protein>
<dbReference type="Gene3D" id="1.10.10.10">
    <property type="entry name" value="Winged helix-like DNA-binding domain superfamily/Winged helix DNA-binding domain"/>
    <property type="match status" value="1"/>
</dbReference>
<evidence type="ECO:0000313" key="6">
    <source>
        <dbReference type="Proteomes" id="UP001260872"/>
    </source>
</evidence>
<keyword evidence="3" id="KW-0804">Transcription</keyword>
<dbReference type="InterPro" id="IPR000792">
    <property type="entry name" value="Tscrpt_reg_LuxR_C"/>
</dbReference>
<dbReference type="RefSeq" id="WP_310537953.1">
    <property type="nucleotide sequence ID" value="NZ_BAAAOC010000005.1"/>
</dbReference>
<dbReference type="EMBL" id="JAVKGT010000029">
    <property type="protein sequence ID" value="MDR5712580.1"/>
    <property type="molecule type" value="Genomic_DNA"/>
</dbReference>
<name>A0ABU1FV84_9MICC</name>
<evidence type="ECO:0000259" key="4">
    <source>
        <dbReference type="PROSITE" id="PS50043"/>
    </source>
</evidence>
<dbReference type="InterPro" id="IPR016032">
    <property type="entry name" value="Sig_transdc_resp-reg_C-effctor"/>
</dbReference>
<keyword evidence="6" id="KW-1185">Reference proteome</keyword>
<dbReference type="PANTHER" id="PTHR44688:SF16">
    <property type="entry name" value="DNA-BINDING TRANSCRIPTIONAL ACTIVATOR DEVR_DOSR"/>
    <property type="match status" value="1"/>
</dbReference>
<dbReference type="PROSITE" id="PS00622">
    <property type="entry name" value="HTH_LUXR_1"/>
    <property type="match status" value="1"/>
</dbReference>
<keyword evidence="2" id="KW-0238">DNA-binding</keyword>
<dbReference type="Pfam" id="PF00196">
    <property type="entry name" value="GerE"/>
    <property type="match status" value="1"/>
</dbReference>
<comment type="caution">
    <text evidence="5">The sequence shown here is derived from an EMBL/GenBank/DDBJ whole genome shotgun (WGS) entry which is preliminary data.</text>
</comment>
<dbReference type="PRINTS" id="PR00038">
    <property type="entry name" value="HTHLUXR"/>
</dbReference>
<sequence length="360" mass="38845">MHSFVIHAKTQAAFVLFGAGLWKDAHRYASEAAGMVLEANEDATGLAAYTACALVPAARGQQDEVADIIAQLEHTADPGPVAGATLDWVRAWAALSSGDHAAAGERLMSMRDSTGGWWAIGVEPMALMARELHYAGWPEMLPGLIRSLVADVPALGDRHGSILDYMRGFEAWSRQEPAAAMEHFTTTLRFFDAEPPLRPTQPAGESGGCRLYRALLGLDMATLLSEHPQLLRAHRSAVLELLVWAASLFQTCGAASLLAEATALMEKIRPRADAADGGAGSDQFALICLEEAARHPALSALSQREREIAVLVSRGSTNREVADELVISVRTVEYHVGNALSKLGLHSRQELRRLLREASR</sequence>
<organism evidence="5 6">
    <name type="scientific">Nesterenkonia flava</name>
    <dbReference type="NCBI Taxonomy" id="469799"/>
    <lineage>
        <taxon>Bacteria</taxon>
        <taxon>Bacillati</taxon>
        <taxon>Actinomycetota</taxon>
        <taxon>Actinomycetes</taxon>
        <taxon>Micrococcales</taxon>
        <taxon>Micrococcaceae</taxon>
        <taxon>Nesterenkonia</taxon>
    </lineage>
</organism>
<proteinExistence type="predicted"/>
<evidence type="ECO:0000256" key="2">
    <source>
        <dbReference type="ARBA" id="ARBA00023125"/>
    </source>
</evidence>
<reference evidence="6" key="1">
    <citation type="submission" date="2023-07" db="EMBL/GenBank/DDBJ databases">
        <title>Description of three actinobacteria isolated from air of manufacturing shop in a pharmaceutical factory.</title>
        <authorList>
            <person name="Zhang D.-F."/>
        </authorList>
    </citation>
    <scope>NUCLEOTIDE SEQUENCE [LARGE SCALE GENOMIC DNA]</scope>
    <source>
        <strain evidence="6">CCTCC AB 207010</strain>
    </source>
</reference>
<dbReference type="CDD" id="cd06170">
    <property type="entry name" value="LuxR_C_like"/>
    <property type="match status" value="1"/>
</dbReference>
<dbReference type="PANTHER" id="PTHR44688">
    <property type="entry name" value="DNA-BINDING TRANSCRIPTIONAL ACTIVATOR DEVR_DOSR"/>
    <property type="match status" value="1"/>
</dbReference>